<evidence type="ECO:0000256" key="1">
    <source>
        <dbReference type="SAM" id="MobiDB-lite"/>
    </source>
</evidence>
<organism evidence="2 3">
    <name type="scientific">Paraburkholderia dinghuensis</name>
    <dbReference type="NCBI Taxonomy" id="2305225"/>
    <lineage>
        <taxon>Bacteria</taxon>
        <taxon>Pseudomonadati</taxon>
        <taxon>Pseudomonadota</taxon>
        <taxon>Betaproteobacteria</taxon>
        <taxon>Burkholderiales</taxon>
        <taxon>Burkholderiaceae</taxon>
        <taxon>Paraburkholderia</taxon>
    </lineage>
</organism>
<evidence type="ECO:0000313" key="2">
    <source>
        <dbReference type="EMBL" id="RQG99494.1"/>
    </source>
</evidence>
<dbReference type="OrthoDB" id="8812063at2"/>
<dbReference type="InterPro" id="IPR024487">
    <property type="entry name" value="CBP_BcsR"/>
</dbReference>
<dbReference type="NCBIfam" id="NF040718">
    <property type="entry name" value="BcsP_of_Ic"/>
    <property type="match status" value="1"/>
</dbReference>
<feature type="region of interest" description="Disordered" evidence="1">
    <location>
        <begin position="59"/>
        <end position="100"/>
    </location>
</feature>
<proteinExistence type="predicted"/>
<evidence type="ECO:0000313" key="3">
    <source>
        <dbReference type="Proteomes" id="UP000272778"/>
    </source>
</evidence>
<feature type="compositionally biased region" description="Polar residues" evidence="1">
    <location>
        <begin position="209"/>
        <end position="223"/>
    </location>
</feature>
<name>A0A3N6MF23_9BURK</name>
<feature type="compositionally biased region" description="Low complexity" evidence="1">
    <location>
        <begin position="71"/>
        <end position="100"/>
    </location>
</feature>
<dbReference type="AlphaFoldDB" id="A0A3N6MF23"/>
<dbReference type="Proteomes" id="UP000272778">
    <property type="component" value="Unassembled WGS sequence"/>
</dbReference>
<gene>
    <name evidence="2" type="ORF">D1Y85_26480</name>
</gene>
<accession>A0A3N6MF23</accession>
<keyword evidence="3" id="KW-1185">Reference proteome</keyword>
<sequence length="264" mass="27364">MYTSSDIKTLYGRFAGDATGYREIRMENEAQEARDRWPLLGMIDPRKVDLSATEKARSLPAAGTADAGRLPGSVGAAPGSMPAGGSSSPPARSQAALRRSAPLFARSLRRDLTRDIEKPTYTAPESSAFRFSPPPGAKASPEEVVAATQVTNEAVAVPRILGVPPTAANTANLPPAVAAPAASADLATRPAVAPGGAPLRKLFGAVSAPTVQQEQRAASTTPASVEPHLDRLFDRLREGGNATPVQGGSADPKTAPARPGFPRE</sequence>
<reference evidence="2 3" key="1">
    <citation type="submission" date="2018-11" db="EMBL/GenBank/DDBJ databases">
        <title>Paraburkholderia sp. DHOA04, isolated from soil.</title>
        <authorList>
            <person name="Gao Z.-H."/>
            <person name="Qiu L.-H."/>
            <person name="Fu J.-C."/>
        </authorList>
    </citation>
    <scope>NUCLEOTIDE SEQUENCE [LARGE SCALE GENOMIC DNA]</scope>
    <source>
        <strain evidence="2 3">DHOA04</strain>
    </source>
</reference>
<feature type="compositionally biased region" description="Basic and acidic residues" evidence="1">
    <location>
        <begin position="227"/>
        <end position="238"/>
    </location>
</feature>
<feature type="region of interest" description="Disordered" evidence="1">
    <location>
        <begin position="208"/>
        <end position="264"/>
    </location>
</feature>
<dbReference type="EMBL" id="RQIS01000038">
    <property type="protein sequence ID" value="RQG99494.1"/>
    <property type="molecule type" value="Genomic_DNA"/>
</dbReference>
<comment type="caution">
    <text evidence="2">The sequence shown here is derived from an EMBL/GenBank/DDBJ whole genome shotgun (WGS) entry which is preliminary data.</text>
</comment>
<dbReference type="RefSeq" id="WP_124154034.1">
    <property type="nucleotide sequence ID" value="NZ_RQIS01000038.1"/>
</dbReference>
<protein>
    <recommendedName>
        <fullName evidence="4">Cellulose biosynthesis protein BcsR</fullName>
    </recommendedName>
</protein>
<evidence type="ECO:0008006" key="4">
    <source>
        <dbReference type="Google" id="ProtNLM"/>
    </source>
</evidence>
<dbReference type="Pfam" id="PF10945">
    <property type="entry name" value="CBP_BcsR"/>
    <property type="match status" value="1"/>
</dbReference>